<evidence type="ECO:0000313" key="7">
    <source>
        <dbReference type="Proteomes" id="UP000093000"/>
    </source>
</evidence>
<evidence type="ECO:0000256" key="2">
    <source>
        <dbReference type="ARBA" id="ARBA00022692"/>
    </source>
</evidence>
<dbReference type="PANTHER" id="PTHR23291:SF50">
    <property type="entry name" value="PROTEIN LIFEGUARD 4"/>
    <property type="match status" value="1"/>
</dbReference>
<feature type="transmembrane region" description="Helical" evidence="5">
    <location>
        <begin position="62"/>
        <end position="82"/>
    </location>
</feature>
<feature type="transmembrane region" description="Helical" evidence="5">
    <location>
        <begin position="156"/>
        <end position="172"/>
    </location>
</feature>
<proteinExistence type="inferred from homology"/>
<keyword evidence="3 5" id="KW-1133">Transmembrane helix</keyword>
<keyword evidence="4 5" id="KW-0472">Membrane</keyword>
<dbReference type="OrthoDB" id="7933078at2759"/>
<comment type="caution">
    <text evidence="6">The sequence shown here is derived from an EMBL/GenBank/DDBJ whole genome shotgun (WGS) entry which is preliminary data.</text>
</comment>
<reference evidence="6 7" key="1">
    <citation type="submission" date="2016-03" db="EMBL/GenBank/DDBJ databases">
        <title>Choanephora cucurbitarum.</title>
        <authorList>
            <person name="Min B."/>
            <person name="Park H."/>
            <person name="Park J.-H."/>
            <person name="Shin H.-D."/>
            <person name="Choi I.-G."/>
        </authorList>
    </citation>
    <scope>NUCLEOTIDE SEQUENCE [LARGE SCALE GENOMIC DNA]</scope>
    <source>
        <strain evidence="6 7">KUS-F28377</strain>
    </source>
</reference>
<dbReference type="InterPro" id="IPR006214">
    <property type="entry name" value="Bax_inhibitor_1-related"/>
</dbReference>
<evidence type="ECO:0000256" key="4">
    <source>
        <dbReference type="ARBA" id="ARBA00023136"/>
    </source>
</evidence>
<comment type="subcellular location">
    <subcellularLocation>
        <location evidence="1">Membrane</location>
        <topology evidence="1">Multi-pass membrane protein</topology>
    </subcellularLocation>
</comment>
<evidence type="ECO:0000256" key="1">
    <source>
        <dbReference type="ARBA" id="ARBA00004141"/>
    </source>
</evidence>
<dbReference type="AlphaFoldDB" id="A0A1C7N6R0"/>
<keyword evidence="2 5" id="KW-0812">Transmembrane</keyword>
<dbReference type="PANTHER" id="PTHR23291">
    <property type="entry name" value="BAX INHIBITOR-RELATED"/>
    <property type="match status" value="1"/>
</dbReference>
<feature type="transmembrane region" description="Helical" evidence="5">
    <location>
        <begin position="127"/>
        <end position="150"/>
    </location>
</feature>
<gene>
    <name evidence="6" type="primary">tmbi-4</name>
    <name evidence="6" type="ORF">A0J61_07630</name>
</gene>
<evidence type="ECO:0000256" key="5">
    <source>
        <dbReference type="RuleBase" id="RU004379"/>
    </source>
</evidence>
<dbReference type="GO" id="GO:0016020">
    <property type="term" value="C:membrane"/>
    <property type="evidence" value="ECO:0007669"/>
    <property type="project" value="UniProtKB-SubCell"/>
</dbReference>
<protein>
    <submittedName>
        <fullName evidence="6">Transmembrane BAX inhibitor motif-containing protein 4</fullName>
    </submittedName>
</protein>
<accession>A0A1C7N6R0</accession>
<feature type="transmembrane region" description="Helical" evidence="5">
    <location>
        <begin position="179"/>
        <end position="197"/>
    </location>
</feature>
<dbReference type="EMBL" id="LUGH01000525">
    <property type="protein sequence ID" value="OBZ84326.1"/>
    <property type="molecule type" value="Genomic_DNA"/>
</dbReference>
<sequence>MQYLNKNYHTITQHTPNNAYYPVAIPPDPLERYGSGHLDLDVLGTFVSRLTLIQQMDFVRRVLAITTAQCVAISSIVFFIVHICPLFEWLNDRWAWWIPVIPLSIISLLIMWQLYSQFFHLSLSTRTVLLSIYSACVSLVLANVIAKFMYEEGQSILIMTIFGLTCCILYTLQKRYPFSGAFPFVCSLGAICLTSLWLRYIYEMDPIEILLPITAASLICIYIILELYYMMHNVTLEDYMLANLNLFIDIIYPIRFIHHFCELTDHLNMFPDVLYPGE</sequence>
<evidence type="ECO:0000256" key="3">
    <source>
        <dbReference type="ARBA" id="ARBA00022989"/>
    </source>
</evidence>
<dbReference type="Proteomes" id="UP000093000">
    <property type="component" value="Unassembled WGS sequence"/>
</dbReference>
<comment type="similarity">
    <text evidence="5">Belongs to the BI1 family.</text>
</comment>
<organism evidence="6 7">
    <name type="scientific">Choanephora cucurbitarum</name>
    <dbReference type="NCBI Taxonomy" id="101091"/>
    <lineage>
        <taxon>Eukaryota</taxon>
        <taxon>Fungi</taxon>
        <taxon>Fungi incertae sedis</taxon>
        <taxon>Mucoromycota</taxon>
        <taxon>Mucoromycotina</taxon>
        <taxon>Mucoromycetes</taxon>
        <taxon>Mucorales</taxon>
        <taxon>Mucorineae</taxon>
        <taxon>Choanephoraceae</taxon>
        <taxon>Choanephoroideae</taxon>
        <taxon>Choanephora</taxon>
    </lineage>
</organism>
<feature type="transmembrane region" description="Helical" evidence="5">
    <location>
        <begin position="209"/>
        <end position="230"/>
    </location>
</feature>
<feature type="transmembrane region" description="Helical" evidence="5">
    <location>
        <begin position="94"/>
        <end position="115"/>
    </location>
</feature>
<name>A0A1C7N6R0_9FUNG</name>
<keyword evidence="7" id="KW-1185">Reference proteome</keyword>
<dbReference type="Pfam" id="PF01027">
    <property type="entry name" value="Bax1-I"/>
    <property type="match status" value="1"/>
</dbReference>
<dbReference type="InParanoid" id="A0A1C7N6R0"/>
<evidence type="ECO:0000313" key="6">
    <source>
        <dbReference type="EMBL" id="OBZ84326.1"/>
    </source>
</evidence>